<dbReference type="OrthoDB" id="9771725at2"/>
<proteinExistence type="predicted"/>
<dbReference type="PANTHER" id="PTHR33371:SF4">
    <property type="entry name" value="INTERMEMBRANE PHOSPHOLIPID TRANSPORT SYSTEM BINDING PROTEIN MLAD"/>
    <property type="match status" value="1"/>
</dbReference>
<keyword evidence="1" id="KW-0812">Transmembrane</keyword>
<evidence type="ECO:0000313" key="3">
    <source>
        <dbReference type="EMBL" id="SDF09098.1"/>
    </source>
</evidence>
<dbReference type="EMBL" id="FNBA01000005">
    <property type="protein sequence ID" value="SDF09098.1"/>
    <property type="molecule type" value="Genomic_DNA"/>
</dbReference>
<dbReference type="InterPro" id="IPR052336">
    <property type="entry name" value="MlaD_Phospholipid_Transporter"/>
</dbReference>
<dbReference type="Pfam" id="PF02470">
    <property type="entry name" value="MlaD"/>
    <property type="match status" value="1"/>
</dbReference>
<dbReference type="RefSeq" id="WP_093145031.1">
    <property type="nucleotide sequence ID" value="NZ_BMWO01000007.1"/>
</dbReference>
<reference evidence="3 4" key="1">
    <citation type="submission" date="2016-10" db="EMBL/GenBank/DDBJ databases">
        <authorList>
            <person name="de Groot N.N."/>
        </authorList>
    </citation>
    <scope>NUCLEOTIDE SEQUENCE [LARGE SCALE GENOMIC DNA]</scope>
    <source>
        <strain evidence="3 4">DSM 16195</strain>
    </source>
</reference>
<organism evidence="3 4">
    <name type="scientific">Ulvibacter litoralis</name>
    <dbReference type="NCBI Taxonomy" id="227084"/>
    <lineage>
        <taxon>Bacteria</taxon>
        <taxon>Pseudomonadati</taxon>
        <taxon>Bacteroidota</taxon>
        <taxon>Flavobacteriia</taxon>
        <taxon>Flavobacteriales</taxon>
        <taxon>Flavobacteriaceae</taxon>
        <taxon>Ulvibacter</taxon>
    </lineage>
</organism>
<dbReference type="Proteomes" id="UP000199321">
    <property type="component" value="Unassembled WGS sequence"/>
</dbReference>
<keyword evidence="1" id="KW-1133">Transmembrane helix</keyword>
<evidence type="ECO:0000313" key="4">
    <source>
        <dbReference type="Proteomes" id="UP000199321"/>
    </source>
</evidence>
<protein>
    <submittedName>
        <fullName evidence="3">Phospholipid/cholesterol/gamma-HCH transport system substrate-binding protein</fullName>
    </submittedName>
</protein>
<sequence>MKKTASYKTRVGLFVIVGTLLLVAALFFIGNRQHIFSKNIKVYAIFQNVNGLQLGNNVRYSGINVGTVGKIEMVNEAKIVIQMMVDEKTGAFIKKDAIATIGSDGLVGSMVVNILPGKENLQPIVSGDTIPTYSKIGADDMLSTLNVASDNAALLTSDLLKITNKILTGEGALGMLITDSLVTQDIRVILTNLKQTTKGANQLIVSLDEKISKINIEKSAAGVLLSDTLVGNQVENIVSNLERSSLDISETTQQLEAMISEIHASESAFNYLTKDTILPKHIDSTMLEIKAASKKLNENMEALKHNFFFRSYFNKKERLEKKKAKTSKQYKQ</sequence>
<feature type="transmembrane region" description="Helical" evidence="1">
    <location>
        <begin position="12"/>
        <end position="30"/>
    </location>
</feature>
<evidence type="ECO:0000256" key="1">
    <source>
        <dbReference type="SAM" id="Phobius"/>
    </source>
</evidence>
<dbReference type="AlphaFoldDB" id="A0A1G7I936"/>
<gene>
    <name evidence="3" type="ORF">SAMN05421855_105150</name>
</gene>
<keyword evidence="1" id="KW-0472">Membrane</keyword>
<feature type="domain" description="Mce/MlaD" evidence="2">
    <location>
        <begin position="40"/>
        <end position="117"/>
    </location>
</feature>
<name>A0A1G7I936_9FLAO</name>
<dbReference type="STRING" id="227084.SAMN05421855_105150"/>
<dbReference type="PANTHER" id="PTHR33371">
    <property type="entry name" value="INTERMEMBRANE PHOSPHOLIPID TRANSPORT SYSTEM BINDING PROTEIN MLAD-RELATED"/>
    <property type="match status" value="1"/>
</dbReference>
<accession>A0A1G7I936</accession>
<dbReference type="InterPro" id="IPR003399">
    <property type="entry name" value="Mce/MlaD"/>
</dbReference>
<evidence type="ECO:0000259" key="2">
    <source>
        <dbReference type="Pfam" id="PF02470"/>
    </source>
</evidence>
<keyword evidence="4" id="KW-1185">Reference proteome</keyword>